<organism evidence="2 5">
    <name type="scientific">Thermus scotoductus</name>
    <dbReference type="NCBI Taxonomy" id="37636"/>
    <lineage>
        <taxon>Bacteria</taxon>
        <taxon>Thermotogati</taxon>
        <taxon>Deinococcota</taxon>
        <taxon>Deinococci</taxon>
        <taxon>Thermales</taxon>
        <taxon>Thermaceae</taxon>
        <taxon>Thermus</taxon>
    </lineage>
</organism>
<evidence type="ECO:0000313" key="4">
    <source>
        <dbReference type="Proteomes" id="UP000287173"/>
    </source>
</evidence>
<evidence type="ECO:0000313" key="2">
    <source>
        <dbReference type="EMBL" id="RTH04555.1"/>
    </source>
</evidence>
<dbReference type="AlphaFoldDB" id="A0A430RAZ8"/>
<reference evidence="4 5" key="1">
    <citation type="journal article" date="2019" name="Extremophiles">
        <title>Biogeography of thermophiles and predominance of Thermus scotoductus in domestic water heaters.</title>
        <authorList>
            <person name="Wilpiszeski R.L."/>
            <person name="Zhang Z."/>
            <person name="House C.H."/>
        </authorList>
    </citation>
    <scope>NUCLEOTIDE SEQUENCE [LARGE SCALE GENOMIC DNA]</scope>
    <source>
        <strain evidence="3 4">17_S17</strain>
        <strain evidence="2 5">38_S38</strain>
    </source>
</reference>
<sequence>MGTFFTLLGAVILIGTLAQWRKLPKWRKAFGVVIGLIVLVGGGSLDSPEPQSTPTQAPSAEPKKQAPTYDSVDIYTACTELVSRQLKAPRTAKFQPVWEATQIMGKDEKGNIIWVGWVDAQNAFGVYLRNRFVCTYNPKTNLVSVRFVQE</sequence>
<dbReference type="EMBL" id="PEMG01000063">
    <property type="protein sequence ID" value="RTI10972.1"/>
    <property type="molecule type" value="Genomic_DNA"/>
</dbReference>
<accession>A0A430RAZ8</accession>
<name>A0A430RAZ8_THESC</name>
<dbReference type="Proteomes" id="UP000288082">
    <property type="component" value="Unassembled WGS sequence"/>
</dbReference>
<dbReference type="Proteomes" id="UP000287173">
    <property type="component" value="Unassembled WGS sequence"/>
</dbReference>
<proteinExistence type="predicted"/>
<gene>
    <name evidence="3" type="ORF">CSW30_03165</name>
    <name evidence="2" type="ORF">CSW50_02445</name>
</gene>
<evidence type="ECO:0000256" key="1">
    <source>
        <dbReference type="SAM" id="MobiDB-lite"/>
    </source>
</evidence>
<dbReference type="RefSeq" id="WP_126187111.1">
    <property type="nucleotide sequence ID" value="NZ_PELM01000050.1"/>
</dbReference>
<dbReference type="EMBL" id="PELM01000050">
    <property type="protein sequence ID" value="RTH04555.1"/>
    <property type="molecule type" value="Genomic_DNA"/>
</dbReference>
<evidence type="ECO:0000313" key="3">
    <source>
        <dbReference type="EMBL" id="RTI10972.1"/>
    </source>
</evidence>
<feature type="compositionally biased region" description="Polar residues" evidence="1">
    <location>
        <begin position="49"/>
        <end position="58"/>
    </location>
</feature>
<protein>
    <submittedName>
        <fullName evidence="2">Uncharacterized protein</fullName>
    </submittedName>
</protein>
<feature type="region of interest" description="Disordered" evidence="1">
    <location>
        <begin position="46"/>
        <end position="68"/>
    </location>
</feature>
<evidence type="ECO:0000313" key="5">
    <source>
        <dbReference type="Proteomes" id="UP000288082"/>
    </source>
</evidence>
<comment type="caution">
    <text evidence="2">The sequence shown here is derived from an EMBL/GenBank/DDBJ whole genome shotgun (WGS) entry which is preliminary data.</text>
</comment>